<evidence type="ECO:0000313" key="3">
    <source>
        <dbReference type="Proteomes" id="UP000254051"/>
    </source>
</evidence>
<evidence type="ECO:0008006" key="4">
    <source>
        <dbReference type="Google" id="ProtNLM"/>
    </source>
</evidence>
<organism evidence="2 3">
    <name type="scientific">Faecalicatena contorta</name>
    <dbReference type="NCBI Taxonomy" id="39482"/>
    <lineage>
        <taxon>Bacteria</taxon>
        <taxon>Bacillati</taxon>
        <taxon>Bacillota</taxon>
        <taxon>Clostridia</taxon>
        <taxon>Lachnospirales</taxon>
        <taxon>Lachnospiraceae</taxon>
        <taxon>Faecalicatena</taxon>
    </lineage>
</organism>
<accession>A0A315ZYP8</accession>
<dbReference type="RefSeq" id="WP_109709361.1">
    <property type="nucleotide sequence ID" value="NZ_QGDS01000003.1"/>
</dbReference>
<proteinExistence type="predicted"/>
<dbReference type="Proteomes" id="UP000254051">
    <property type="component" value="Unassembled WGS sequence"/>
</dbReference>
<dbReference type="AlphaFoldDB" id="A0A315ZYP8"/>
<feature type="transmembrane region" description="Helical" evidence="1">
    <location>
        <begin position="82"/>
        <end position="102"/>
    </location>
</feature>
<dbReference type="OrthoDB" id="1701895at2"/>
<evidence type="ECO:0000256" key="1">
    <source>
        <dbReference type="SAM" id="Phobius"/>
    </source>
</evidence>
<protein>
    <recommendedName>
        <fullName evidence="4">Exosortase</fullName>
    </recommendedName>
</protein>
<dbReference type="EMBL" id="UHJJ01000003">
    <property type="protein sequence ID" value="SUQ13364.1"/>
    <property type="molecule type" value="Genomic_DNA"/>
</dbReference>
<feature type="transmembrane region" description="Helical" evidence="1">
    <location>
        <begin position="31"/>
        <end position="51"/>
    </location>
</feature>
<gene>
    <name evidence="2" type="ORF">SAMN05216529_10391</name>
</gene>
<name>A0A315ZYP8_9FIRM</name>
<sequence length="108" mass="12016">MNKFKKMLPYLIIIMLSFYLSPLVMKDTGAAMTMLLVVIPAICFICSILYGIKNSIDLVYVAVVAILFVPAILIFYNASAWVYVPGYGIIALAGNAIGMFFYKRTKSE</sequence>
<keyword evidence="1" id="KW-1133">Transmembrane helix</keyword>
<evidence type="ECO:0000313" key="2">
    <source>
        <dbReference type="EMBL" id="SUQ13364.1"/>
    </source>
</evidence>
<reference evidence="3" key="1">
    <citation type="submission" date="2017-07" db="EMBL/GenBank/DDBJ databases">
        <authorList>
            <person name="Varghese N."/>
            <person name="Submissions S."/>
        </authorList>
    </citation>
    <scope>NUCLEOTIDE SEQUENCE [LARGE SCALE GENOMIC DNA]</scope>
    <source>
        <strain evidence="3">NLAE-zl-C134</strain>
    </source>
</reference>
<keyword evidence="1" id="KW-0812">Transmembrane</keyword>
<feature type="transmembrane region" description="Helical" evidence="1">
    <location>
        <begin position="58"/>
        <end position="76"/>
    </location>
</feature>
<keyword evidence="3" id="KW-1185">Reference proteome</keyword>
<feature type="transmembrane region" description="Helical" evidence="1">
    <location>
        <begin position="7"/>
        <end position="25"/>
    </location>
</feature>
<keyword evidence="1" id="KW-0472">Membrane</keyword>